<dbReference type="InterPro" id="IPR036412">
    <property type="entry name" value="HAD-like_sf"/>
</dbReference>
<dbReference type="KEGG" id="sdd:D9753_09125"/>
<protein>
    <submittedName>
        <fullName evidence="1">HAD family phosphatase</fullName>
    </submittedName>
</protein>
<dbReference type="AlphaFoldDB" id="A0A3G2J9S1"/>
<dbReference type="RefSeq" id="WP_121786551.1">
    <property type="nucleotide sequence ID" value="NZ_CP033073.1"/>
</dbReference>
<dbReference type="Proteomes" id="UP000268329">
    <property type="component" value="Chromosome"/>
</dbReference>
<evidence type="ECO:0000313" key="1">
    <source>
        <dbReference type="EMBL" id="AYN39050.1"/>
    </source>
</evidence>
<dbReference type="InterPro" id="IPR023214">
    <property type="entry name" value="HAD_sf"/>
</dbReference>
<keyword evidence="2" id="KW-1185">Reference proteome</keyword>
<gene>
    <name evidence="1" type="ORF">D9753_09125</name>
</gene>
<dbReference type="OrthoDB" id="330583at2"/>
<name>A0A3G2J9S1_9ACTN</name>
<evidence type="ECO:0000313" key="2">
    <source>
        <dbReference type="Proteomes" id="UP000268329"/>
    </source>
</evidence>
<accession>A0A3G2J9S1</accession>
<dbReference type="EMBL" id="CP033073">
    <property type="protein sequence ID" value="AYN39050.1"/>
    <property type="molecule type" value="Genomic_DNA"/>
</dbReference>
<reference evidence="1 2" key="1">
    <citation type="submission" date="2018-10" db="EMBL/GenBank/DDBJ databases">
        <title>The genome of Streptomyces dangxiongensis Z022.</title>
        <authorList>
            <person name="Zhang B."/>
        </authorList>
    </citation>
    <scope>NUCLEOTIDE SEQUENCE [LARGE SCALE GENOMIC DNA]</scope>
    <source>
        <strain evidence="1 2">Z022</strain>
    </source>
</reference>
<organism evidence="1 2">
    <name type="scientific">Streptomyces dangxiongensis</name>
    <dbReference type="NCBI Taxonomy" id="1442032"/>
    <lineage>
        <taxon>Bacteria</taxon>
        <taxon>Bacillati</taxon>
        <taxon>Actinomycetota</taxon>
        <taxon>Actinomycetes</taxon>
        <taxon>Kitasatosporales</taxon>
        <taxon>Streptomycetaceae</taxon>
        <taxon>Streptomyces</taxon>
    </lineage>
</organism>
<sequence length="232" mass="26018">MVHTLNRLRLAAVNIDGVLLNDTFSPVIHRFLVDRGCVYTAELERSIFSQPRAVAGRLLAEAIGGSVTPQAALELYFRDRAEYLETHPARLDEGAVELLRRLRAAGLRTVCYGGLDKEHFDTFLGPYADLFDDPGYICTDTFRPGVHEIVTEYFGLKYDEALFIDDVANVGRAARELGVPFIGHPSDFRHSFQPQLMREAGVRHIVDSLDAVDEELLRTLDEEAALGTVWRD</sequence>
<dbReference type="SUPFAM" id="SSF56784">
    <property type="entry name" value="HAD-like"/>
    <property type="match status" value="1"/>
</dbReference>
<proteinExistence type="predicted"/>
<dbReference type="Gene3D" id="3.40.50.1000">
    <property type="entry name" value="HAD superfamily/HAD-like"/>
    <property type="match status" value="1"/>
</dbReference>